<dbReference type="EMBL" id="AUZX01003954">
    <property type="protein sequence ID" value="EQD72495.1"/>
    <property type="molecule type" value="Genomic_DNA"/>
</dbReference>
<sequence>KGSIDSPQSERFLMTDTPILTISQPQGDTVMDDQGSVAPKERVNIVYRPATGDAKEEVELAFKQLVVGDFTQKEDDRQLEEIKPINVDKDNFDNVLESHKL</sequence>
<dbReference type="AlphaFoldDB" id="T1CSZ5"/>
<dbReference type="PANTHER" id="PTHR35850:SF2">
    <property type="entry name" value="TYPE VI SECRETION SYSTEM CONTRACTILE SHEATH SMALL SUBUNIT"/>
    <property type="match status" value="1"/>
</dbReference>
<protein>
    <submittedName>
        <fullName evidence="1">Uncharacterized conserved protein UCP028301</fullName>
    </submittedName>
</protein>
<evidence type="ECO:0000313" key="1">
    <source>
        <dbReference type="EMBL" id="EQD72495.1"/>
    </source>
</evidence>
<dbReference type="PANTHER" id="PTHR35850">
    <property type="entry name" value="CYTOPLASMIC PROTEIN-RELATED"/>
    <property type="match status" value="1"/>
</dbReference>
<dbReference type="Pfam" id="PF05591">
    <property type="entry name" value="T6SS_VipA"/>
    <property type="match status" value="1"/>
</dbReference>
<organism evidence="1">
    <name type="scientific">mine drainage metagenome</name>
    <dbReference type="NCBI Taxonomy" id="410659"/>
    <lineage>
        <taxon>unclassified sequences</taxon>
        <taxon>metagenomes</taxon>
        <taxon>ecological metagenomes</taxon>
    </lineage>
</organism>
<comment type="caution">
    <text evidence="1">The sequence shown here is derived from an EMBL/GenBank/DDBJ whole genome shotgun (WGS) entry which is preliminary data.</text>
</comment>
<gene>
    <name evidence="1" type="ORF">B1A_05427</name>
</gene>
<accession>T1CSZ5</accession>
<dbReference type="InterPro" id="IPR008312">
    <property type="entry name" value="T6SS_TssB1"/>
</dbReference>
<feature type="non-terminal residue" evidence="1">
    <location>
        <position position="101"/>
    </location>
</feature>
<feature type="non-terminal residue" evidence="1">
    <location>
        <position position="1"/>
    </location>
</feature>
<reference evidence="1" key="2">
    <citation type="journal article" date="2014" name="ISME J.">
        <title>Microbial stratification in low pH oxic and suboxic macroscopic growths along an acid mine drainage.</title>
        <authorList>
            <person name="Mendez-Garcia C."/>
            <person name="Mesa V."/>
            <person name="Sprenger R.R."/>
            <person name="Richter M."/>
            <person name="Diez M.S."/>
            <person name="Solano J."/>
            <person name="Bargiela R."/>
            <person name="Golyshina O.V."/>
            <person name="Manteca A."/>
            <person name="Ramos J.L."/>
            <person name="Gallego J.R."/>
            <person name="Llorente I."/>
            <person name="Martins Dos Santos V.A."/>
            <person name="Jensen O.N."/>
            <person name="Pelaez A.I."/>
            <person name="Sanchez J."/>
            <person name="Ferrer M."/>
        </authorList>
    </citation>
    <scope>NUCLEOTIDE SEQUENCE</scope>
</reference>
<reference evidence="1" key="1">
    <citation type="submission" date="2013-08" db="EMBL/GenBank/DDBJ databases">
        <authorList>
            <person name="Mendez C."/>
            <person name="Richter M."/>
            <person name="Ferrer M."/>
            <person name="Sanchez J."/>
        </authorList>
    </citation>
    <scope>NUCLEOTIDE SEQUENCE</scope>
</reference>
<proteinExistence type="predicted"/>
<name>T1CSZ5_9ZZZZ</name>